<evidence type="ECO:0000259" key="8">
    <source>
        <dbReference type="Pfam" id="PF04575"/>
    </source>
</evidence>
<dbReference type="Gene3D" id="1.25.40.10">
    <property type="entry name" value="Tetratricopeptide repeat domain"/>
    <property type="match status" value="1"/>
</dbReference>
<dbReference type="AlphaFoldDB" id="A0AAC8PXP5"/>
<dbReference type="Pfam" id="PF24575">
    <property type="entry name" value="TPR_Slam"/>
    <property type="match status" value="1"/>
</dbReference>
<keyword evidence="5" id="KW-0472">Membrane</keyword>
<evidence type="ECO:0000256" key="5">
    <source>
        <dbReference type="ARBA" id="ARBA00023136"/>
    </source>
</evidence>
<evidence type="ECO:0000256" key="3">
    <source>
        <dbReference type="ARBA" id="ARBA00022692"/>
    </source>
</evidence>
<sequence length="412" mass="47722">MPLGSTLEDELTRALVGKDWARLEVLLAKYQQQDNFDQTLYDYALGAMHRSQGRHKQAIKLYQNVTSDESLVYPSFDLAVMLFEDRQYRAAEQQFNKVYDKLPAQMQTIIRQYRNAIRRAERVQPRLSLNYEETDNVNNASSASIIEINGAKFVKDSDSMPQSAHGVRYEIGASKDTNIGGNHFIVADAGVDGVAYWDMPTYDEVTLGARLGYANRDVKRYWHIIPFVEQNWLESDKYSRHHGVSATYSFKVLPDLQMSASFSHTQRRYENDRTAMRHDGRVNLGSLTLSKRLGNRYVAYAGFDFSEDKVRDLSESSERRGVRLGLAHYGESFGGRVMMRYAKRDFLADNFWYDEIRRDKEYQVNAAMWYNPISYKGFTPSLNYRYQKINSNLDSMYSRSSQAIFVSLERSF</sequence>
<proteinExistence type="inferred from homology"/>
<evidence type="ECO:0000313" key="11">
    <source>
        <dbReference type="Proteomes" id="UP000077465"/>
    </source>
</evidence>
<dbReference type="Pfam" id="PF04575">
    <property type="entry name" value="SlipAM"/>
    <property type="match status" value="1"/>
</dbReference>
<dbReference type="EMBL" id="CP011376">
    <property type="protein sequence ID" value="AKG08656.1"/>
    <property type="molecule type" value="Genomic_DNA"/>
</dbReference>
<comment type="similarity">
    <text evidence="7">Belongs to the Slam family.</text>
</comment>
<protein>
    <recommendedName>
        <fullName evidence="12">DUF560 domain-containing protein</fullName>
    </recommendedName>
</protein>
<reference evidence="10 11" key="1">
    <citation type="submission" date="2015-05" db="EMBL/GenBank/DDBJ databases">
        <authorList>
            <person name="Dickey A."/>
            <person name="Clawson M."/>
            <person name="Bono J."/>
            <person name="Loy J.D."/>
        </authorList>
    </citation>
    <scope>NUCLEOTIDE SEQUENCE [LARGE SCALE GENOMIC DNA]</scope>
    <source>
        <strain evidence="10 11">22581</strain>
    </source>
</reference>
<evidence type="ECO:0000256" key="1">
    <source>
        <dbReference type="ARBA" id="ARBA00004571"/>
    </source>
</evidence>
<feature type="domain" description="Surface lipoprotein assembly modifier C-terminal" evidence="8">
    <location>
        <begin position="127"/>
        <end position="412"/>
    </location>
</feature>
<gene>
    <name evidence="10" type="ORF">AAX06_00900</name>
</gene>
<dbReference type="SUPFAM" id="SSF48452">
    <property type="entry name" value="TPR-like"/>
    <property type="match status" value="1"/>
</dbReference>
<dbReference type="GO" id="GO:0009279">
    <property type="term" value="C:cell outer membrane"/>
    <property type="evidence" value="ECO:0007669"/>
    <property type="project" value="UniProtKB-SubCell"/>
</dbReference>
<evidence type="ECO:0000256" key="4">
    <source>
        <dbReference type="ARBA" id="ARBA00022729"/>
    </source>
</evidence>
<evidence type="ECO:0000256" key="7">
    <source>
        <dbReference type="ARBA" id="ARBA00023609"/>
    </source>
</evidence>
<dbReference type="Proteomes" id="UP000077465">
    <property type="component" value="Chromosome"/>
</dbReference>
<evidence type="ECO:0008006" key="12">
    <source>
        <dbReference type="Google" id="ProtNLM"/>
    </source>
</evidence>
<dbReference type="SUPFAM" id="SSF56935">
    <property type="entry name" value="Porins"/>
    <property type="match status" value="1"/>
</dbReference>
<feature type="domain" description="Surface lipoprotein assembly modifier N-terminal TPR repeats region" evidence="9">
    <location>
        <begin position="7"/>
        <end position="95"/>
    </location>
</feature>
<keyword evidence="4" id="KW-0732">Signal</keyword>
<keyword evidence="6" id="KW-0998">Cell outer membrane</keyword>
<comment type="subcellular location">
    <subcellularLocation>
        <location evidence="1">Cell outer membrane</location>
        <topology evidence="1">Multi-pass membrane protein</topology>
    </subcellularLocation>
</comment>
<dbReference type="InterPro" id="IPR057556">
    <property type="entry name" value="TPR_Slam"/>
</dbReference>
<evidence type="ECO:0000256" key="6">
    <source>
        <dbReference type="ARBA" id="ARBA00023237"/>
    </source>
</evidence>
<dbReference type="InterPro" id="IPR007655">
    <property type="entry name" value="Slam_C"/>
</dbReference>
<evidence type="ECO:0000313" key="10">
    <source>
        <dbReference type="EMBL" id="AKG08656.1"/>
    </source>
</evidence>
<evidence type="ECO:0000256" key="2">
    <source>
        <dbReference type="ARBA" id="ARBA00022452"/>
    </source>
</evidence>
<name>A0AAC8PXP5_9GAMM</name>
<organism evidence="10 11">
    <name type="scientific">Moraxella bovoculi</name>
    <dbReference type="NCBI Taxonomy" id="386891"/>
    <lineage>
        <taxon>Bacteria</taxon>
        <taxon>Pseudomonadati</taxon>
        <taxon>Pseudomonadota</taxon>
        <taxon>Gammaproteobacteria</taxon>
        <taxon>Moraxellales</taxon>
        <taxon>Moraxellaceae</taxon>
        <taxon>Moraxella</taxon>
    </lineage>
</organism>
<keyword evidence="3" id="KW-0812">Transmembrane</keyword>
<accession>A0AAC8PXP5</accession>
<evidence type="ECO:0000259" key="9">
    <source>
        <dbReference type="Pfam" id="PF24575"/>
    </source>
</evidence>
<dbReference type="InterPro" id="IPR011990">
    <property type="entry name" value="TPR-like_helical_dom_sf"/>
</dbReference>
<keyword evidence="2" id="KW-1134">Transmembrane beta strand</keyword>